<organism evidence="1 2">
    <name type="scientific">Desulfuromonas soudanensis</name>
    <dbReference type="NCBI Taxonomy" id="1603606"/>
    <lineage>
        <taxon>Bacteria</taxon>
        <taxon>Pseudomonadati</taxon>
        <taxon>Thermodesulfobacteriota</taxon>
        <taxon>Desulfuromonadia</taxon>
        <taxon>Desulfuromonadales</taxon>
        <taxon>Desulfuromonadaceae</taxon>
        <taxon>Desulfuromonas</taxon>
    </lineage>
</organism>
<protein>
    <submittedName>
        <fullName evidence="1">Uncharacterized protein</fullName>
    </submittedName>
</protein>
<proteinExistence type="predicted"/>
<dbReference type="RefSeq" id="WP_053552153.1">
    <property type="nucleotide sequence ID" value="NZ_CP010802.1"/>
</dbReference>
<dbReference type="STRING" id="1603606.DSOUD_3507"/>
<sequence>MFDKILVAIFCVMSVSITNVYCEVGDLPQRVEIITRDSANYTTPENTLAARRSALLLGNLEWADETMTRESLEKEIRDYLASGIDRSRLFDLEKNVKEAYIVNKVNYQDAVLLIVDGTGYDGSVRQVPFPYVLENGLWKFTNKFASDEILLDYLHFIPPLFDGKGQSPEEINSFLGYEKPNQVQSELESGTVSYAVHIYYGKSVVPKTFSATLNKNDISTKFSPEPFTDEEVVIPLQQGRSVLLLSVEGIKTNGKKAKDSDRLVFVVP</sequence>
<keyword evidence="2" id="KW-1185">Reference proteome</keyword>
<dbReference type="EMBL" id="CP010802">
    <property type="protein sequence ID" value="ALC18221.1"/>
    <property type="molecule type" value="Genomic_DNA"/>
</dbReference>
<accession>A0A0M4D4E6</accession>
<gene>
    <name evidence="1" type="ORF">DSOUD_3507</name>
</gene>
<evidence type="ECO:0000313" key="2">
    <source>
        <dbReference type="Proteomes" id="UP000057158"/>
    </source>
</evidence>
<dbReference type="OrthoDB" id="5408074at2"/>
<dbReference type="AlphaFoldDB" id="A0A0M4D4E6"/>
<dbReference type="Proteomes" id="UP000057158">
    <property type="component" value="Chromosome"/>
</dbReference>
<evidence type="ECO:0000313" key="1">
    <source>
        <dbReference type="EMBL" id="ALC18221.1"/>
    </source>
</evidence>
<dbReference type="KEGG" id="des:DSOUD_3507"/>
<name>A0A0M4D4E6_9BACT</name>
<dbReference type="PATRIC" id="fig|1603606.3.peg.3778"/>
<reference evidence="1 2" key="1">
    <citation type="submission" date="2015-07" db="EMBL/GenBank/DDBJ databases">
        <title>Isolation and Genomic Characterization of a Novel Halophilic Metal-Reducing Deltaproteobacterium from the Deep Subsurface.</title>
        <authorList>
            <person name="Badalamenti J.P."/>
            <person name="Summers Z.M."/>
            <person name="Gralnick J.A."/>
            <person name="Bond D.R."/>
        </authorList>
    </citation>
    <scope>NUCLEOTIDE SEQUENCE [LARGE SCALE GENOMIC DNA]</scope>
    <source>
        <strain evidence="1 2">WTL</strain>
    </source>
</reference>